<evidence type="ECO:0000313" key="16">
    <source>
        <dbReference type="EMBL" id="AXI81561.1"/>
    </source>
</evidence>
<keyword evidence="2" id="KW-1003">Cell membrane</keyword>
<keyword evidence="17" id="KW-1185">Reference proteome</keyword>
<protein>
    <recommendedName>
        <fullName evidence="15">L,D-TPase catalytic domain-containing protein</fullName>
    </recommendedName>
</protein>
<dbReference type="PANTHER" id="PTHR30582">
    <property type="entry name" value="L,D-TRANSPEPTIDASE"/>
    <property type="match status" value="1"/>
</dbReference>
<keyword evidence="6 13" id="KW-0573">Peptidoglycan synthesis</keyword>
<evidence type="ECO:0000256" key="14">
    <source>
        <dbReference type="SAM" id="MobiDB-lite"/>
    </source>
</evidence>
<keyword evidence="11 13" id="KW-0961">Cell wall biogenesis/degradation</keyword>
<keyword evidence="3" id="KW-0808">Transferase</keyword>
<evidence type="ECO:0000256" key="7">
    <source>
        <dbReference type="ARBA" id="ARBA00023136"/>
    </source>
</evidence>
<organism evidence="16 17">
    <name type="scientific">Peterkaempfera bronchialis</name>
    <dbReference type="NCBI Taxonomy" id="2126346"/>
    <lineage>
        <taxon>Bacteria</taxon>
        <taxon>Bacillati</taxon>
        <taxon>Actinomycetota</taxon>
        <taxon>Actinomycetes</taxon>
        <taxon>Kitasatosporales</taxon>
        <taxon>Streptomycetaceae</taxon>
        <taxon>Peterkaempfera</taxon>
    </lineage>
</organism>
<dbReference type="PROSITE" id="PS52029">
    <property type="entry name" value="LD_TPASE"/>
    <property type="match status" value="1"/>
</dbReference>
<dbReference type="InterPro" id="IPR041280">
    <property type="entry name" value="Big_10"/>
</dbReference>
<dbReference type="CDD" id="cd13432">
    <property type="entry name" value="LDT_IgD_like_2"/>
    <property type="match status" value="1"/>
</dbReference>
<comment type="pathway">
    <text evidence="1 13">Cell wall biogenesis; peptidoglycan biosynthesis.</text>
</comment>
<dbReference type="Proteomes" id="UP000249340">
    <property type="component" value="Chromosome"/>
</dbReference>
<feature type="region of interest" description="Disordered" evidence="14">
    <location>
        <begin position="1"/>
        <end position="43"/>
    </location>
</feature>
<dbReference type="GO" id="GO:0071972">
    <property type="term" value="F:peptidoglycan L,D-transpeptidase activity"/>
    <property type="evidence" value="ECO:0007669"/>
    <property type="project" value="TreeGrafter"/>
</dbReference>
<dbReference type="AlphaFoldDB" id="A0A345T6F6"/>
<reference evidence="17" key="1">
    <citation type="submission" date="2018-07" db="EMBL/GenBank/DDBJ databases">
        <title>Streptacidiphilus bronchialis DSM 106435 chromosome.</title>
        <authorList>
            <person name="Batra D."/>
            <person name="Gulvik C.A."/>
        </authorList>
    </citation>
    <scope>NUCLEOTIDE SEQUENCE [LARGE SCALE GENOMIC DNA]</scope>
    <source>
        <strain evidence="17">DSM 106435</strain>
    </source>
</reference>
<dbReference type="InterPro" id="IPR038063">
    <property type="entry name" value="Transpep_catalytic_dom"/>
</dbReference>
<evidence type="ECO:0000256" key="9">
    <source>
        <dbReference type="ARBA" id="ARBA00023288"/>
    </source>
</evidence>
<dbReference type="InterPro" id="IPR050979">
    <property type="entry name" value="LD-transpeptidase"/>
</dbReference>
<keyword evidence="8" id="KW-0564">Palmitate</keyword>
<evidence type="ECO:0000256" key="4">
    <source>
        <dbReference type="ARBA" id="ARBA00022729"/>
    </source>
</evidence>
<evidence type="ECO:0000256" key="13">
    <source>
        <dbReference type="PROSITE-ProRule" id="PRU01373"/>
    </source>
</evidence>
<accession>A0A345T6F6</accession>
<dbReference type="CDD" id="cd16913">
    <property type="entry name" value="YkuD_like"/>
    <property type="match status" value="1"/>
</dbReference>
<evidence type="ECO:0000256" key="2">
    <source>
        <dbReference type="ARBA" id="ARBA00022475"/>
    </source>
</evidence>
<dbReference type="GO" id="GO:0018104">
    <property type="term" value="P:peptidoglycan-protein cross-linking"/>
    <property type="evidence" value="ECO:0007669"/>
    <property type="project" value="TreeGrafter"/>
</dbReference>
<feature type="domain" description="L,D-TPase catalytic" evidence="15">
    <location>
        <begin position="237"/>
        <end position="368"/>
    </location>
</feature>
<dbReference type="GO" id="GO:0016746">
    <property type="term" value="F:acyltransferase activity"/>
    <property type="evidence" value="ECO:0007669"/>
    <property type="project" value="UniProtKB-KW"/>
</dbReference>
<name>A0A345T6F6_9ACTN</name>
<dbReference type="GO" id="GO:0071555">
    <property type="term" value="P:cell wall organization"/>
    <property type="evidence" value="ECO:0007669"/>
    <property type="project" value="UniProtKB-UniRule"/>
</dbReference>
<dbReference type="UniPathway" id="UPA00219"/>
<dbReference type="Pfam" id="PF03734">
    <property type="entry name" value="YkuD"/>
    <property type="match status" value="1"/>
</dbReference>
<keyword evidence="9" id="KW-0449">Lipoprotein</keyword>
<feature type="active site" description="Proton donor/acceptor" evidence="13">
    <location>
        <position position="317"/>
    </location>
</feature>
<dbReference type="KEGG" id="stri:C7M71_021055"/>
<dbReference type="Gene3D" id="2.60.40.3710">
    <property type="match status" value="1"/>
</dbReference>
<evidence type="ECO:0000256" key="10">
    <source>
        <dbReference type="ARBA" id="ARBA00023315"/>
    </source>
</evidence>
<evidence type="ECO:0000256" key="8">
    <source>
        <dbReference type="ARBA" id="ARBA00023139"/>
    </source>
</evidence>
<dbReference type="PANTHER" id="PTHR30582:SF2">
    <property type="entry name" value="L,D-TRANSPEPTIDASE YCIB-RELATED"/>
    <property type="match status" value="1"/>
</dbReference>
<dbReference type="SUPFAM" id="SSF141523">
    <property type="entry name" value="L,D-transpeptidase catalytic domain-like"/>
    <property type="match status" value="1"/>
</dbReference>
<dbReference type="EMBL" id="CP031264">
    <property type="protein sequence ID" value="AXI81561.1"/>
    <property type="molecule type" value="Genomic_DNA"/>
</dbReference>
<dbReference type="Pfam" id="PF17964">
    <property type="entry name" value="Big_10"/>
    <property type="match status" value="1"/>
</dbReference>
<dbReference type="OrthoDB" id="5242354at2"/>
<keyword evidence="4" id="KW-0732">Signal</keyword>
<dbReference type="Gene3D" id="2.40.440.10">
    <property type="entry name" value="L,D-transpeptidase catalytic domain-like"/>
    <property type="match status" value="1"/>
</dbReference>
<dbReference type="FunFam" id="2.40.440.10:FF:000005">
    <property type="entry name" value="L,D-transpeptidase 2"/>
    <property type="match status" value="1"/>
</dbReference>
<dbReference type="InterPro" id="IPR005490">
    <property type="entry name" value="LD_TPept_cat_dom"/>
</dbReference>
<comment type="pathway">
    <text evidence="12">Glycan biosynthesis.</text>
</comment>
<proteinExistence type="predicted"/>
<keyword evidence="10" id="KW-0012">Acyltransferase</keyword>
<evidence type="ECO:0000256" key="5">
    <source>
        <dbReference type="ARBA" id="ARBA00022960"/>
    </source>
</evidence>
<evidence type="ECO:0000256" key="6">
    <source>
        <dbReference type="ARBA" id="ARBA00022984"/>
    </source>
</evidence>
<dbReference type="GO" id="GO:0008360">
    <property type="term" value="P:regulation of cell shape"/>
    <property type="evidence" value="ECO:0007669"/>
    <property type="project" value="UniProtKB-UniRule"/>
</dbReference>
<dbReference type="FunFam" id="2.60.40.3780:FF:000001">
    <property type="entry name" value="L,D-transpeptidase 2"/>
    <property type="match status" value="1"/>
</dbReference>
<sequence length="395" mass="41507">MLALVTACSSGGAKSPDSAAGQPGGDKGASQADKAAAEKTSDAVVSITPKDGASNVATRDGLKVAVSKGKLTSVKVTSENGTAVEGAMAADGTSWTPSDVLGTGTKYTVEAHAKDAKGLEAVENSTFTTLTPANTFIGYFNTEQGQTYGVGMIVSLNFNKAITNKKDVLDHISVTANPSVDVVGHWVGNQRLDFRPAEYWAAGTKVTLHLGLNGVEGAPGVYGVQSKDVKFEIGRSQVSLVDAEKHTMVIKKNGAVSRTIPISAGSPQNTTYNGKMVISEKYVQTRMNGDSVGFKGEYDIKDVPHAMRLTTSGTFIHGNYWGAPSIFGSQNTSHGCVGLRDAQGAGDPNTPAAWFYAHSLIGDVVQVVNSHDRTVDPFNGINGWNMSWSQWKAES</sequence>
<gene>
    <name evidence="16" type="ORF">C7M71_021055</name>
</gene>
<evidence type="ECO:0000259" key="15">
    <source>
        <dbReference type="PROSITE" id="PS52029"/>
    </source>
</evidence>
<dbReference type="Gene3D" id="2.60.40.3780">
    <property type="match status" value="1"/>
</dbReference>
<evidence type="ECO:0000256" key="3">
    <source>
        <dbReference type="ARBA" id="ARBA00022679"/>
    </source>
</evidence>
<evidence type="ECO:0000256" key="11">
    <source>
        <dbReference type="ARBA" id="ARBA00023316"/>
    </source>
</evidence>
<evidence type="ECO:0000313" key="17">
    <source>
        <dbReference type="Proteomes" id="UP000249340"/>
    </source>
</evidence>
<keyword evidence="5 13" id="KW-0133">Cell shape</keyword>
<keyword evidence="7" id="KW-0472">Membrane</keyword>
<evidence type="ECO:0000256" key="1">
    <source>
        <dbReference type="ARBA" id="ARBA00004752"/>
    </source>
</evidence>
<dbReference type="GO" id="GO:0005576">
    <property type="term" value="C:extracellular region"/>
    <property type="evidence" value="ECO:0007669"/>
    <property type="project" value="TreeGrafter"/>
</dbReference>
<feature type="active site" description="Nucleophile" evidence="13">
    <location>
        <position position="336"/>
    </location>
</feature>
<evidence type="ECO:0000256" key="12">
    <source>
        <dbReference type="ARBA" id="ARBA00060592"/>
    </source>
</evidence>